<dbReference type="PRINTS" id="PR00081">
    <property type="entry name" value="GDHRDH"/>
</dbReference>
<reference evidence="4 5" key="1">
    <citation type="journal article" date="2014" name="Nature">
        <title>An environmental bacterial taxon with a large and distinct metabolic repertoire.</title>
        <authorList>
            <person name="Wilson M.C."/>
            <person name="Mori T."/>
            <person name="Ruckert C."/>
            <person name="Uria A.R."/>
            <person name="Helf M.J."/>
            <person name="Takada K."/>
            <person name="Gernert C."/>
            <person name="Steffens U.A."/>
            <person name="Heycke N."/>
            <person name="Schmitt S."/>
            <person name="Rinke C."/>
            <person name="Helfrich E.J."/>
            <person name="Brachmann A.O."/>
            <person name="Gurgui C."/>
            <person name="Wakimoto T."/>
            <person name="Kracht M."/>
            <person name="Crusemann M."/>
            <person name="Hentschel U."/>
            <person name="Abe I."/>
            <person name="Matsunaga S."/>
            <person name="Kalinowski J."/>
            <person name="Takeyama H."/>
            <person name="Piel J."/>
        </authorList>
    </citation>
    <scope>NUCLEOTIDE SEQUENCE [LARGE SCALE GENOMIC DNA]</scope>
    <source>
        <strain evidence="5">TSY1</strain>
    </source>
</reference>
<dbReference type="Gene3D" id="3.40.50.720">
    <property type="entry name" value="NAD(P)-binding Rossmann-like Domain"/>
    <property type="match status" value="1"/>
</dbReference>
<dbReference type="PANTHER" id="PTHR43669:SF3">
    <property type="entry name" value="ALCOHOL DEHYDROGENASE, PUTATIVE (AFU_ORTHOLOGUE AFUA_3G03445)-RELATED"/>
    <property type="match status" value="1"/>
</dbReference>
<dbReference type="HOGENOM" id="CLU_010194_1_0_7"/>
<dbReference type="Proteomes" id="UP000019141">
    <property type="component" value="Unassembled WGS sequence"/>
</dbReference>
<name>W4L835_ENTF1</name>
<dbReference type="EMBL" id="AZHW01001105">
    <property type="protein sequence ID" value="ETW94197.1"/>
    <property type="molecule type" value="Genomic_DNA"/>
</dbReference>
<sequence length="187" mass="19636">MGRLDGKVAAITGGASGIGEATVRRFIEEGAKVAFADRDRERGEQIAAELEAAGADALFVQADMQHAAEATAFIQQAEAHFGVLHILVNNAGIRMYQNVVDASEESWDTMLAVNLKAYAMCAKAAIPAMVRAGGGSIVGTASIRSIRAGSNTVQYDTTKAAVAGLTRSMARDHAADGIGSLRRFLRI</sequence>
<comment type="caution">
    <text evidence="4">The sequence shown here is derived from an EMBL/GenBank/DDBJ whole genome shotgun (WGS) entry which is preliminary data.</text>
</comment>
<keyword evidence="5" id="KW-1185">Reference proteome</keyword>
<keyword evidence="2" id="KW-0560">Oxidoreductase</keyword>
<dbReference type="PRINTS" id="PR00080">
    <property type="entry name" value="SDRFAMILY"/>
</dbReference>
<dbReference type="InterPro" id="IPR002347">
    <property type="entry name" value="SDR_fam"/>
</dbReference>
<dbReference type="Pfam" id="PF00106">
    <property type="entry name" value="adh_short"/>
    <property type="match status" value="1"/>
</dbReference>
<protein>
    <recommendedName>
        <fullName evidence="6">Short-chain dehydrogenase</fullName>
    </recommendedName>
</protein>
<dbReference type="CDD" id="cd05233">
    <property type="entry name" value="SDR_c"/>
    <property type="match status" value="1"/>
</dbReference>
<dbReference type="InterPro" id="IPR036291">
    <property type="entry name" value="NAD(P)-bd_dom_sf"/>
</dbReference>
<organism evidence="4 5">
    <name type="scientific">Entotheonella factor</name>
    <dbReference type="NCBI Taxonomy" id="1429438"/>
    <lineage>
        <taxon>Bacteria</taxon>
        <taxon>Pseudomonadati</taxon>
        <taxon>Nitrospinota/Tectimicrobiota group</taxon>
        <taxon>Candidatus Tectimicrobiota</taxon>
        <taxon>Candidatus Entotheonellia</taxon>
        <taxon>Candidatus Entotheonellales</taxon>
        <taxon>Candidatus Entotheonellaceae</taxon>
        <taxon>Candidatus Entotheonella</taxon>
    </lineage>
</organism>
<evidence type="ECO:0000256" key="2">
    <source>
        <dbReference type="ARBA" id="ARBA00023002"/>
    </source>
</evidence>
<evidence type="ECO:0000256" key="1">
    <source>
        <dbReference type="ARBA" id="ARBA00006484"/>
    </source>
</evidence>
<gene>
    <name evidence="4" type="ORF">ETSY1_35885</name>
</gene>
<evidence type="ECO:0008006" key="6">
    <source>
        <dbReference type="Google" id="ProtNLM"/>
    </source>
</evidence>
<evidence type="ECO:0000313" key="5">
    <source>
        <dbReference type="Proteomes" id="UP000019141"/>
    </source>
</evidence>
<dbReference type="AlphaFoldDB" id="W4L835"/>
<evidence type="ECO:0000256" key="3">
    <source>
        <dbReference type="RuleBase" id="RU000363"/>
    </source>
</evidence>
<accession>W4L835</accession>
<dbReference type="SUPFAM" id="SSF51735">
    <property type="entry name" value="NAD(P)-binding Rossmann-fold domains"/>
    <property type="match status" value="1"/>
</dbReference>
<proteinExistence type="inferred from homology"/>
<dbReference type="GO" id="GO:0016491">
    <property type="term" value="F:oxidoreductase activity"/>
    <property type="evidence" value="ECO:0007669"/>
    <property type="project" value="UniProtKB-KW"/>
</dbReference>
<dbReference type="PANTHER" id="PTHR43669">
    <property type="entry name" value="5-KETO-D-GLUCONATE 5-REDUCTASE"/>
    <property type="match status" value="1"/>
</dbReference>
<evidence type="ECO:0000313" key="4">
    <source>
        <dbReference type="EMBL" id="ETW94197.1"/>
    </source>
</evidence>
<comment type="similarity">
    <text evidence="1 3">Belongs to the short-chain dehydrogenases/reductases (SDR) family.</text>
</comment>